<evidence type="ECO:0000313" key="2">
    <source>
        <dbReference type="EMBL" id="MBZ5711018.1"/>
    </source>
</evidence>
<feature type="region of interest" description="Disordered" evidence="1">
    <location>
        <begin position="1"/>
        <end position="101"/>
    </location>
</feature>
<feature type="compositionally biased region" description="Low complexity" evidence="1">
    <location>
        <begin position="66"/>
        <end position="101"/>
    </location>
</feature>
<feature type="compositionally biased region" description="Low complexity" evidence="1">
    <location>
        <begin position="8"/>
        <end position="24"/>
    </location>
</feature>
<name>A0ABS7TS19_9BACT</name>
<evidence type="ECO:0000256" key="1">
    <source>
        <dbReference type="SAM" id="MobiDB-lite"/>
    </source>
</evidence>
<protein>
    <submittedName>
        <fullName evidence="2">Uncharacterized protein</fullName>
    </submittedName>
</protein>
<evidence type="ECO:0000313" key="3">
    <source>
        <dbReference type="Proteomes" id="UP001139031"/>
    </source>
</evidence>
<dbReference type="EMBL" id="JAIRAU010000023">
    <property type="protein sequence ID" value="MBZ5711018.1"/>
    <property type="molecule type" value="Genomic_DNA"/>
</dbReference>
<accession>A0ABS7TS19</accession>
<keyword evidence="3" id="KW-1185">Reference proteome</keyword>
<sequence>MSGSTPTDGSQSGSDSNSDSASSSVPTEGQISATDSATESASSNSATNTIGTGSNSDSTDSNGTVSDSNGTDSNGTDSGGTVSDSNGTDSNGTDSDGTVSDSDTAGLCEPAPGDDDCDACLKANCCDVYIECVQDADCLCLMDCADMGNNALQCSLSCQIALPNLLNTINNVLGECGLLGECGAAVCPVFKLVL</sequence>
<comment type="caution">
    <text evidence="2">The sequence shown here is derived from an EMBL/GenBank/DDBJ whole genome shotgun (WGS) entry which is preliminary data.</text>
</comment>
<organism evidence="2 3">
    <name type="scientific">Nannocystis pusilla</name>
    <dbReference type="NCBI Taxonomy" id="889268"/>
    <lineage>
        <taxon>Bacteria</taxon>
        <taxon>Pseudomonadati</taxon>
        <taxon>Myxococcota</taxon>
        <taxon>Polyangia</taxon>
        <taxon>Nannocystales</taxon>
        <taxon>Nannocystaceae</taxon>
        <taxon>Nannocystis</taxon>
    </lineage>
</organism>
<proteinExistence type="predicted"/>
<dbReference type="Proteomes" id="UP001139031">
    <property type="component" value="Unassembled WGS sequence"/>
</dbReference>
<reference evidence="2" key="1">
    <citation type="submission" date="2021-08" db="EMBL/GenBank/DDBJ databases">
        <authorList>
            <person name="Stevens D.C."/>
        </authorList>
    </citation>
    <scope>NUCLEOTIDE SEQUENCE</scope>
    <source>
        <strain evidence="2">DSM 53165</strain>
    </source>
</reference>
<feature type="compositionally biased region" description="Low complexity" evidence="1">
    <location>
        <begin position="31"/>
        <end position="56"/>
    </location>
</feature>
<gene>
    <name evidence="2" type="ORF">K7C98_17365</name>
</gene>
<dbReference type="RefSeq" id="WP_224192787.1">
    <property type="nucleotide sequence ID" value="NZ_JAIRAU010000023.1"/>
</dbReference>